<comment type="caution">
    <text evidence="1">The sequence shown here is derived from an EMBL/GenBank/DDBJ whole genome shotgun (WGS) entry which is preliminary data.</text>
</comment>
<sequence>MYYWYPVYYYLPHSYLFRNYYRQFPEVDPGLLYDSANETKKLMKEVSMVLDRFASSKEFDEQVMTAAQESNVEEVRRLIQSIGITADVDIQVNPDGLRLDFVSRVNDTKCCRLTVALRWNE</sequence>
<dbReference type="Proteomes" id="UP000637359">
    <property type="component" value="Unassembled WGS sequence"/>
</dbReference>
<evidence type="ECO:0008006" key="3">
    <source>
        <dbReference type="Google" id="ProtNLM"/>
    </source>
</evidence>
<dbReference type="EMBL" id="JACOOL010000007">
    <property type="protein sequence ID" value="MBC5637436.1"/>
    <property type="molecule type" value="Genomic_DNA"/>
</dbReference>
<dbReference type="InterPro" id="IPR058870">
    <property type="entry name" value="YuzC"/>
</dbReference>
<evidence type="ECO:0000313" key="2">
    <source>
        <dbReference type="Proteomes" id="UP000637359"/>
    </source>
</evidence>
<accession>A0A923L6R7</accession>
<dbReference type="Pfam" id="PF26344">
    <property type="entry name" value="YuzC"/>
    <property type="match status" value="1"/>
</dbReference>
<reference evidence="1" key="1">
    <citation type="submission" date="2020-08" db="EMBL/GenBank/DDBJ databases">
        <title>Genome public.</title>
        <authorList>
            <person name="Liu C."/>
            <person name="Sun Q."/>
        </authorList>
    </citation>
    <scope>NUCLEOTIDE SEQUENCE</scope>
    <source>
        <strain evidence="1">BX22</strain>
    </source>
</reference>
<protein>
    <recommendedName>
        <fullName evidence="3">Inner spore coat protein</fullName>
    </recommendedName>
</protein>
<dbReference type="AlphaFoldDB" id="A0A923L6R7"/>
<organism evidence="1 2">
    <name type="scientific">Ornithinibacillus hominis</name>
    <dbReference type="NCBI Taxonomy" id="2763055"/>
    <lineage>
        <taxon>Bacteria</taxon>
        <taxon>Bacillati</taxon>
        <taxon>Bacillota</taxon>
        <taxon>Bacilli</taxon>
        <taxon>Bacillales</taxon>
        <taxon>Bacillaceae</taxon>
        <taxon>Ornithinibacillus</taxon>
    </lineage>
</organism>
<dbReference type="RefSeq" id="WP_186870137.1">
    <property type="nucleotide sequence ID" value="NZ_JACOOL010000007.1"/>
</dbReference>
<keyword evidence="2" id="KW-1185">Reference proteome</keyword>
<proteinExistence type="predicted"/>
<gene>
    <name evidence="1" type="ORF">H8S33_11525</name>
</gene>
<name>A0A923L6R7_9BACI</name>
<evidence type="ECO:0000313" key="1">
    <source>
        <dbReference type="EMBL" id="MBC5637436.1"/>
    </source>
</evidence>